<evidence type="ECO:0000256" key="10">
    <source>
        <dbReference type="SAM" id="SignalP"/>
    </source>
</evidence>
<dbReference type="SUPFAM" id="SSF49503">
    <property type="entry name" value="Cupredoxins"/>
    <property type="match status" value="3"/>
</dbReference>
<dbReference type="PROSITE" id="PS00079">
    <property type="entry name" value="MULTICOPPER_OXIDASE1"/>
    <property type="match status" value="2"/>
</dbReference>
<evidence type="ECO:0000256" key="2">
    <source>
        <dbReference type="ARBA" id="ARBA00010609"/>
    </source>
</evidence>
<evidence type="ECO:0000256" key="4">
    <source>
        <dbReference type="ARBA" id="ARBA00022723"/>
    </source>
</evidence>
<feature type="domain" description="Plastocyanin-like" evidence="13">
    <location>
        <begin position="29"/>
        <end position="144"/>
    </location>
</feature>
<evidence type="ECO:0000256" key="8">
    <source>
        <dbReference type="ARBA" id="ARBA00023065"/>
    </source>
</evidence>
<dbReference type="InterPro" id="IPR045087">
    <property type="entry name" value="Cu-oxidase_fam"/>
</dbReference>
<dbReference type="Gene3D" id="2.60.40.420">
    <property type="entry name" value="Cupredoxins - blue copper proteins"/>
    <property type="match status" value="3"/>
</dbReference>
<dbReference type="PANTHER" id="PTHR11709">
    <property type="entry name" value="MULTI-COPPER OXIDASE"/>
    <property type="match status" value="1"/>
</dbReference>
<name>A0A1E4RUH7_CYBJN</name>
<dbReference type="GO" id="GO:0033573">
    <property type="term" value="C:high-affinity iron permease complex"/>
    <property type="evidence" value="ECO:0007669"/>
    <property type="project" value="TreeGrafter"/>
</dbReference>
<dbReference type="CDD" id="cd13851">
    <property type="entry name" value="CuRO_1_Fet3p"/>
    <property type="match status" value="1"/>
</dbReference>
<keyword evidence="9" id="KW-0812">Transmembrane</keyword>
<dbReference type="EMBL" id="KV453948">
    <property type="protein sequence ID" value="ODV70922.1"/>
    <property type="molecule type" value="Genomic_DNA"/>
</dbReference>
<evidence type="ECO:0000313" key="14">
    <source>
        <dbReference type="EMBL" id="ODV70922.1"/>
    </source>
</evidence>
<dbReference type="GO" id="GO:0005507">
    <property type="term" value="F:copper ion binding"/>
    <property type="evidence" value="ECO:0007669"/>
    <property type="project" value="InterPro"/>
</dbReference>
<dbReference type="GO" id="GO:0004322">
    <property type="term" value="F:ferroxidase activity"/>
    <property type="evidence" value="ECO:0007669"/>
    <property type="project" value="TreeGrafter"/>
</dbReference>
<sequence length="628" mass="70442">MVSVTSLLLAGALASSALAETHVYNWTAAWGTANLDGYERPVITCNGEFPWPDVIVNKGDRVIVHLNNGFDDRNTSLHFHGLFQHGTNQMDGPEMITQCPVPIGHTMTYNFTAPDQIGSYWYHSHTAGQYMDGMRGVMVISEDNNDYPYKQGIDYNETATLTFMEWYHDTADVLIPDFLNLYNPTGAEPIPNNFLMNNTKNMTWEVEPDTTYLLRLVNIGGFVSYWFFIEGHNMTVVEVDGVPVEKYETDKIYITVAQRYTVLITTKDDTSKNYAIMQLVDDGMLDLIPSGLLLNTTHTMSYSSDNAEVEEYYVDCLDDDCYLDDMKLVPYDKVELYDDPDHVITISVIMDNLKNGVNYAFFNNITYTAPKTPTLLTVLAAGDLASNELVYGTNTHTIVLQKDEIVDIVLNNEDTGKHPFHLHGHVFQLIDRGAAVDDDDPFVHFDYDNHTEFAEYPMMRDTVYVRPQSNIVMRFKADNPGVWMFHCHIEWHLVQGLALVLVEAPEEIQNNSAQQLTQQHIDNCEANGINVKSNAAGNTENFLDLTGQNVQHGDIPDGFTGKGIVAMVFSCIAAILGLITIAVYGLMDIKNLEVEVAQDLGVVEDLQNTEDVVVEETSSKQSSAEGKY</sequence>
<dbReference type="PANTHER" id="PTHR11709:SF361">
    <property type="entry name" value="IRON TRANSPORT MULTICOPPER OXIDASE FET3"/>
    <property type="match status" value="1"/>
</dbReference>
<dbReference type="InterPro" id="IPR044130">
    <property type="entry name" value="CuRO_2_Fet3-like"/>
</dbReference>
<dbReference type="GO" id="GO:0033215">
    <property type="term" value="P:reductive iron assimilation"/>
    <property type="evidence" value="ECO:0007669"/>
    <property type="project" value="TreeGrafter"/>
</dbReference>
<dbReference type="CDD" id="cd13899">
    <property type="entry name" value="CuRO_3_Fet3p"/>
    <property type="match status" value="1"/>
</dbReference>
<dbReference type="Pfam" id="PF07732">
    <property type="entry name" value="Cu-oxidase_3"/>
    <property type="match status" value="1"/>
</dbReference>
<dbReference type="Proteomes" id="UP000094389">
    <property type="component" value="Unassembled WGS sequence"/>
</dbReference>
<feature type="transmembrane region" description="Helical" evidence="9">
    <location>
        <begin position="564"/>
        <end position="586"/>
    </location>
</feature>
<proteinExistence type="inferred from homology"/>
<evidence type="ECO:0000256" key="3">
    <source>
        <dbReference type="ARBA" id="ARBA00022496"/>
    </source>
</evidence>
<dbReference type="InterPro" id="IPR002355">
    <property type="entry name" value="Cu_oxidase_Cu_BS"/>
</dbReference>
<keyword evidence="9" id="KW-0472">Membrane</keyword>
<reference evidence="14 15" key="1">
    <citation type="journal article" date="2016" name="Proc. Natl. Acad. Sci. U.S.A.">
        <title>Comparative genomics of biotechnologically important yeasts.</title>
        <authorList>
            <person name="Riley R."/>
            <person name="Haridas S."/>
            <person name="Wolfe K.H."/>
            <person name="Lopes M.R."/>
            <person name="Hittinger C.T."/>
            <person name="Goeker M."/>
            <person name="Salamov A.A."/>
            <person name="Wisecaver J.H."/>
            <person name="Long T.M."/>
            <person name="Calvey C.H."/>
            <person name="Aerts A.L."/>
            <person name="Barry K.W."/>
            <person name="Choi C."/>
            <person name="Clum A."/>
            <person name="Coughlan A.Y."/>
            <person name="Deshpande S."/>
            <person name="Douglass A.P."/>
            <person name="Hanson S.J."/>
            <person name="Klenk H.-P."/>
            <person name="LaButti K.M."/>
            <person name="Lapidus A."/>
            <person name="Lindquist E.A."/>
            <person name="Lipzen A.M."/>
            <person name="Meier-Kolthoff J.P."/>
            <person name="Ohm R.A."/>
            <person name="Otillar R.P."/>
            <person name="Pangilinan J.L."/>
            <person name="Peng Y."/>
            <person name="Rokas A."/>
            <person name="Rosa C.A."/>
            <person name="Scheuner C."/>
            <person name="Sibirny A.A."/>
            <person name="Slot J.C."/>
            <person name="Stielow J.B."/>
            <person name="Sun H."/>
            <person name="Kurtzman C.P."/>
            <person name="Blackwell M."/>
            <person name="Grigoriev I.V."/>
            <person name="Jeffries T.W."/>
        </authorList>
    </citation>
    <scope>NUCLEOTIDE SEQUENCE [LARGE SCALE GENOMIC DNA]</scope>
    <source>
        <strain evidence="15">ATCC 18201 / CBS 1600 / BCRC 20928 / JCM 3617 / NBRC 0987 / NRRL Y-1542</strain>
    </source>
</reference>
<dbReference type="PROSITE" id="PS00080">
    <property type="entry name" value="MULTICOPPER_OXIDASE2"/>
    <property type="match status" value="1"/>
</dbReference>
<dbReference type="InterPro" id="IPR033138">
    <property type="entry name" value="Cu_oxidase_CS"/>
</dbReference>
<dbReference type="Pfam" id="PF00394">
    <property type="entry name" value="Cu-oxidase"/>
    <property type="match status" value="1"/>
</dbReference>
<dbReference type="OMA" id="ILHVGTH"/>
<evidence type="ECO:0000256" key="6">
    <source>
        <dbReference type="ARBA" id="ARBA00023002"/>
    </source>
</evidence>
<evidence type="ECO:0000256" key="9">
    <source>
        <dbReference type="SAM" id="Phobius"/>
    </source>
</evidence>
<keyword evidence="5 10" id="KW-0732">Signal</keyword>
<organism evidence="14 15">
    <name type="scientific">Cyberlindnera jadinii (strain ATCC 18201 / CBS 1600 / BCRC 20928 / JCM 3617 / NBRC 0987 / NRRL Y-1542)</name>
    <name type="common">Torula yeast</name>
    <name type="synonym">Candida utilis</name>
    <dbReference type="NCBI Taxonomy" id="983966"/>
    <lineage>
        <taxon>Eukaryota</taxon>
        <taxon>Fungi</taxon>
        <taxon>Dikarya</taxon>
        <taxon>Ascomycota</taxon>
        <taxon>Saccharomycotina</taxon>
        <taxon>Saccharomycetes</taxon>
        <taxon>Phaffomycetales</taxon>
        <taxon>Phaffomycetaceae</taxon>
        <taxon>Cyberlindnera</taxon>
    </lineage>
</organism>
<gene>
    <name evidence="14" type="ORF">CYBJADRAFT_132590</name>
</gene>
<evidence type="ECO:0000313" key="15">
    <source>
        <dbReference type="Proteomes" id="UP000094389"/>
    </source>
</evidence>
<keyword evidence="3" id="KW-0408">Iron</keyword>
<dbReference type="InterPro" id="IPR011707">
    <property type="entry name" value="Cu-oxidase-like_N"/>
</dbReference>
<evidence type="ECO:0000256" key="5">
    <source>
        <dbReference type="ARBA" id="ARBA00022729"/>
    </source>
</evidence>
<keyword evidence="9" id="KW-1133">Transmembrane helix</keyword>
<feature type="chain" id="PRO_5009162486" evidence="10">
    <location>
        <begin position="20"/>
        <end position="628"/>
    </location>
</feature>
<comment type="cofactor">
    <cofactor evidence="1">
        <name>Cu cation</name>
        <dbReference type="ChEBI" id="CHEBI:23378"/>
    </cofactor>
</comment>
<dbReference type="GeneID" id="30987460"/>
<keyword evidence="7" id="KW-0186">Copper</keyword>
<evidence type="ECO:0000256" key="7">
    <source>
        <dbReference type="ARBA" id="ARBA00023008"/>
    </source>
</evidence>
<protein>
    <submittedName>
        <fullName evidence="14">Iron transport multicopper oxidase FET3</fullName>
    </submittedName>
</protein>
<keyword evidence="15" id="KW-1185">Reference proteome</keyword>
<keyword evidence="3" id="KW-0410">Iron transport</keyword>
<evidence type="ECO:0000259" key="12">
    <source>
        <dbReference type="Pfam" id="PF07731"/>
    </source>
</evidence>
<comment type="similarity">
    <text evidence="2">Belongs to the multicopper oxidase family.</text>
</comment>
<dbReference type="InterPro" id="IPR011706">
    <property type="entry name" value="Cu-oxidase_C"/>
</dbReference>
<dbReference type="InterPro" id="IPR008972">
    <property type="entry name" value="Cupredoxin"/>
</dbReference>
<dbReference type="OrthoDB" id="2121828at2759"/>
<feature type="domain" description="Plastocyanin-like" evidence="11">
    <location>
        <begin position="159"/>
        <end position="303"/>
    </location>
</feature>
<evidence type="ECO:0000259" key="13">
    <source>
        <dbReference type="Pfam" id="PF07732"/>
    </source>
</evidence>
<feature type="signal peptide" evidence="10">
    <location>
        <begin position="1"/>
        <end position="19"/>
    </location>
</feature>
<keyword evidence="4" id="KW-0479">Metal-binding</keyword>
<dbReference type="Pfam" id="PF07731">
    <property type="entry name" value="Cu-oxidase_2"/>
    <property type="match status" value="1"/>
</dbReference>
<accession>A0A1E4RUH7</accession>
<dbReference type="FunFam" id="2.60.40.420:FF:000024">
    <property type="entry name" value="FET5p Multicopper oxidase"/>
    <property type="match status" value="1"/>
</dbReference>
<dbReference type="STRING" id="983966.A0A1E4RUH7"/>
<feature type="domain" description="Plastocyanin-like" evidence="12">
    <location>
        <begin position="367"/>
        <end position="506"/>
    </location>
</feature>
<evidence type="ECO:0000256" key="1">
    <source>
        <dbReference type="ARBA" id="ARBA00001935"/>
    </source>
</evidence>
<keyword evidence="8" id="KW-0406">Ion transport</keyword>
<dbReference type="GO" id="GO:0010106">
    <property type="term" value="P:cellular response to iron ion starvation"/>
    <property type="evidence" value="ECO:0007669"/>
    <property type="project" value="TreeGrafter"/>
</dbReference>
<dbReference type="InterPro" id="IPR001117">
    <property type="entry name" value="Cu-oxidase_2nd"/>
</dbReference>
<keyword evidence="6" id="KW-0560">Oxidoreductase</keyword>
<keyword evidence="8" id="KW-0813">Transport</keyword>
<dbReference type="AlphaFoldDB" id="A0A1E4RUH7"/>
<dbReference type="CDD" id="cd13877">
    <property type="entry name" value="CuRO_2_Fet3p_like"/>
    <property type="match status" value="1"/>
</dbReference>
<dbReference type="RefSeq" id="XP_020067961.1">
    <property type="nucleotide sequence ID" value="XM_020213064.1"/>
</dbReference>
<evidence type="ECO:0000259" key="11">
    <source>
        <dbReference type="Pfam" id="PF00394"/>
    </source>
</evidence>